<accession>A0A382KE28</accession>
<dbReference type="EMBL" id="UINC01080121">
    <property type="protein sequence ID" value="SVC22770.1"/>
    <property type="molecule type" value="Genomic_DNA"/>
</dbReference>
<reference evidence="1" key="1">
    <citation type="submission" date="2018-05" db="EMBL/GenBank/DDBJ databases">
        <authorList>
            <person name="Lanie J.A."/>
            <person name="Ng W.-L."/>
            <person name="Kazmierczak K.M."/>
            <person name="Andrzejewski T.M."/>
            <person name="Davidsen T.M."/>
            <person name="Wayne K.J."/>
            <person name="Tettelin H."/>
            <person name="Glass J.I."/>
            <person name="Rusch D."/>
            <person name="Podicherti R."/>
            <person name="Tsui H.-C.T."/>
            <person name="Winkler M.E."/>
        </authorList>
    </citation>
    <scope>NUCLEOTIDE SEQUENCE</scope>
</reference>
<name>A0A382KE28_9ZZZZ</name>
<proteinExistence type="predicted"/>
<evidence type="ECO:0000313" key="1">
    <source>
        <dbReference type="EMBL" id="SVC22770.1"/>
    </source>
</evidence>
<organism evidence="1">
    <name type="scientific">marine metagenome</name>
    <dbReference type="NCBI Taxonomy" id="408172"/>
    <lineage>
        <taxon>unclassified sequences</taxon>
        <taxon>metagenomes</taxon>
        <taxon>ecological metagenomes</taxon>
    </lineage>
</organism>
<gene>
    <name evidence="1" type="ORF">METZ01_LOCUS275624</name>
</gene>
<dbReference type="AlphaFoldDB" id="A0A382KE28"/>
<protein>
    <submittedName>
        <fullName evidence="1">Uncharacterized protein</fullName>
    </submittedName>
</protein>
<sequence>MKIKDIYGNDYSIKDLTSFKKHIIKFHTKNGTPDNSIHEEKGYYFKVDQDFYNQLF</sequence>